<keyword evidence="4 7" id="KW-0032">Aminotransferase</keyword>
<dbReference type="PANTHER" id="PTHR11879:SF46">
    <property type="entry name" value="ASPARTATE AMINOTRANSFERASE, CYTOPLASMIC"/>
    <property type="match status" value="1"/>
</dbReference>
<dbReference type="SUPFAM" id="SSF53383">
    <property type="entry name" value="PLP-dependent transferases"/>
    <property type="match status" value="1"/>
</dbReference>
<comment type="cofactor">
    <cofactor evidence="1">
        <name>pyridoxal 5'-phosphate</name>
        <dbReference type="ChEBI" id="CHEBI:597326"/>
    </cofactor>
</comment>
<dbReference type="EC" id="2.6.1.1" evidence="7"/>
<dbReference type="CDD" id="cd00609">
    <property type="entry name" value="AAT_like"/>
    <property type="match status" value="1"/>
</dbReference>
<dbReference type="PRINTS" id="PR00799">
    <property type="entry name" value="TRANSAMINASE"/>
</dbReference>
<dbReference type="Gene3D" id="3.90.1150.10">
    <property type="entry name" value="Aspartate Aminotransferase, domain 1"/>
    <property type="match status" value="1"/>
</dbReference>
<accession>A0A2P6NBD0</accession>
<keyword evidence="10" id="KW-1185">Reference proteome</keyword>
<dbReference type="InterPro" id="IPR015421">
    <property type="entry name" value="PyrdxlP-dep_Trfase_major"/>
</dbReference>
<sequence length="408" mass="45432">MSKASLFSELPEAPLDPILGLNQQFLADPSPNKINLGVGAYRTEEGKPLILNCVKKAEEIVDNSGKFNKEYLPIDGPADFYNASQKTLFGDTVATHGDKFVSVQALSGTGALRIGMEFVKKFFPKDTTVYISDPTWPNHKNICTAAGVPWKNYRYYSRQKNALDMAGLLEDISAAPDRSIILLHVCAHNPTGMDPTPDQWNDIANLIQKKNHIPFFDCAYQGFASGDLDRDAEPLKDFVRRGFELFVAQSFAKNFGLYGERVGTLTVVTAQTQTVKALRSQLKSIIRANYSSPPAHGAYVTQVVLTDEKLLREWKEELKGMAGRILDMRVKLYEALKQRGIHWEHVMKQIGMFSYTGLNPEQVQILIQKHHIYLTGDGRISLAGLSTRTVPILADAIVDALTLTTQKL</sequence>
<name>A0A2P6NBD0_9EUKA</name>
<feature type="domain" description="Aminotransferase class I/classII large" evidence="8">
    <location>
        <begin position="32"/>
        <end position="397"/>
    </location>
</feature>
<evidence type="ECO:0000259" key="8">
    <source>
        <dbReference type="Pfam" id="PF00155"/>
    </source>
</evidence>
<dbReference type="Pfam" id="PF00155">
    <property type="entry name" value="Aminotran_1_2"/>
    <property type="match status" value="1"/>
</dbReference>
<dbReference type="NCBIfam" id="NF006719">
    <property type="entry name" value="PRK09257.1"/>
    <property type="match status" value="1"/>
</dbReference>
<dbReference type="InterPro" id="IPR000796">
    <property type="entry name" value="Asp_trans"/>
</dbReference>
<dbReference type="PANTHER" id="PTHR11879">
    <property type="entry name" value="ASPARTATE AMINOTRANSFERASE"/>
    <property type="match status" value="1"/>
</dbReference>
<evidence type="ECO:0000256" key="7">
    <source>
        <dbReference type="RuleBase" id="RU000480"/>
    </source>
</evidence>
<comment type="subunit">
    <text evidence="3 7">Homodimer.</text>
</comment>
<dbReference type="GO" id="GO:0030170">
    <property type="term" value="F:pyridoxal phosphate binding"/>
    <property type="evidence" value="ECO:0007669"/>
    <property type="project" value="InterPro"/>
</dbReference>
<comment type="miscellaneous">
    <text evidence="7">In eukaryotes there are cytoplasmic, mitochondrial and chloroplastic isozymes.</text>
</comment>
<dbReference type="InterPro" id="IPR015422">
    <property type="entry name" value="PyrdxlP-dep_Trfase_small"/>
</dbReference>
<dbReference type="EMBL" id="MDYQ01000129">
    <property type="protein sequence ID" value="PRP81247.1"/>
    <property type="molecule type" value="Genomic_DNA"/>
</dbReference>
<evidence type="ECO:0000256" key="2">
    <source>
        <dbReference type="ARBA" id="ARBA00007441"/>
    </source>
</evidence>
<comment type="caution">
    <text evidence="9">The sequence shown here is derived from an EMBL/GenBank/DDBJ whole genome shotgun (WGS) entry which is preliminary data.</text>
</comment>
<dbReference type="FunCoup" id="A0A2P6NBD0">
    <property type="interactions" value="107"/>
</dbReference>
<dbReference type="FunFam" id="3.40.640.10:FF:000015">
    <property type="entry name" value="Aspartate aminotransferase"/>
    <property type="match status" value="1"/>
</dbReference>
<evidence type="ECO:0000256" key="3">
    <source>
        <dbReference type="ARBA" id="ARBA00011738"/>
    </source>
</evidence>
<dbReference type="STRING" id="1890364.A0A2P6NBD0"/>
<dbReference type="InterPro" id="IPR004838">
    <property type="entry name" value="NHTrfase_class1_PyrdxlP-BS"/>
</dbReference>
<dbReference type="OrthoDB" id="6752799at2759"/>
<dbReference type="FunFam" id="3.90.1150.10:FF:000001">
    <property type="entry name" value="Aspartate aminotransferase"/>
    <property type="match status" value="1"/>
</dbReference>
<evidence type="ECO:0000256" key="1">
    <source>
        <dbReference type="ARBA" id="ARBA00001933"/>
    </source>
</evidence>
<dbReference type="Proteomes" id="UP000241769">
    <property type="component" value="Unassembled WGS sequence"/>
</dbReference>
<evidence type="ECO:0000313" key="9">
    <source>
        <dbReference type="EMBL" id="PRP81247.1"/>
    </source>
</evidence>
<dbReference type="InterPro" id="IPR015424">
    <property type="entry name" value="PyrdxlP-dep_Trfase"/>
</dbReference>
<proteinExistence type="inferred from homology"/>
<evidence type="ECO:0000256" key="4">
    <source>
        <dbReference type="ARBA" id="ARBA00022576"/>
    </source>
</evidence>
<keyword evidence="5 7" id="KW-0808">Transferase</keyword>
<dbReference type="Gene3D" id="3.40.640.10">
    <property type="entry name" value="Type I PLP-dependent aspartate aminotransferase-like (Major domain)"/>
    <property type="match status" value="1"/>
</dbReference>
<evidence type="ECO:0000256" key="5">
    <source>
        <dbReference type="ARBA" id="ARBA00022679"/>
    </source>
</evidence>
<organism evidence="9 10">
    <name type="scientific">Planoprotostelium fungivorum</name>
    <dbReference type="NCBI Taxonomy" id="1890364"/>
    <lineage>
        <taxon>Eukaryota</taxon>
        <taxon>Amoebozoa</taxon>
        <taxon>Evosea</taxon>
        <taxon>Variosea</taxon>
        <taxon>Cavosteliida</taxon>
        <taxon>Cavosteliaceae</taxon>
        <taxon>Planoprotostelium</taxon>
    </lineage>
</organism>
<comment type="catalytic activity">
    <reaction evidence="7">
        <text>L-aspartate + 2-oxoglutarate = oxaloacetate + L-glutamate</text>
        <dbReference type="Rhea" id="RHEA:21824"/>
        <dbReference type="ChEBI" id="CHEBI:16452"/>
        <dbReference type="ChEBI" id="CHEBI:16810"/>
        <dbReference type="ChEBI" id="CHEBI:29985"/>
        <dbReference type="ChEBI" id="CHEBI:29991"/>
        <dbReference type="EC" id="2.6.1.1"/>
    </reaction>
</comment>
<evidence type="ECO:0000313" key="10">
    <source>
        <dbReference type="Proteomes" id="UP000241769"/>
    </source>
</evidence>
<reference evidence="9 10" key="1">
    <citation type="journal article" date="2018" name="Genome Biol. Evol.">
        <title>Multiple Roots of Fruiting Body Formation in Amoebozoa.</title>
        <authorList>
            <person name="Hillmann F."/>
            <person name="Forbes G."/>
            <person name="Novohradska S."/>
            <person name="Ferling I."/>
            <person name="Riege K."/>
            <person name="Groth M."/>
            <person name="Westermann M."/>
            <person name="Marz M."/>
            <person name="Spaller T."/>
            <person name="Winckler T."/>
            <person name="Schaap P."/>
            <person name="Glockner G."/>
        </authorList>
    </citation>
    <scope>NUCLEOTIDE SEQUENCE [LARGE SCALE GENOMIC DNA]</scope>
    <source>
        <strain evidence="9 10">Jena</strain>
    </source>
</reference>
<dbReference type="GO" id="GO:0004069">
    <property type="term" value="F:L-aspartate:2-oxoglutarate aminotransferase activity"/>
    <property type="evidence" value="ECO:0007669"/>
    <property type="project" value="UniProtKB-EC"/>
</dbReference>
<gene>
    <name evidence="9" type="ORF">PROFUN_02081</name>
</gene>
<comment type="similarity">
    <text evidence="2">Belongs to the class-I pyridoxal-phosphate-dependent aminotransferase family.</text>
</comment>
<dbReference type="AlphaFoldDB" id="A0A2P6NBD0"/>
<dbReference type="InterPro" id="IPR004839">
    <property type="entry name" value="Aminotransferase_I/II_large"/>
</dbReference>
<dbReference type="InParanoid" id="A0A2P6NBD0"/>
<protein>
    <recommendedName>
        <fullName evidence="7">Aspartate aminotransferase</fullName>
        <ecNumber evidence="7">2.6.1.1</ecNumber>
    </recommendedName>
</protein>
<dbReference type="GO" id="GO:0006520">
    <property type="term" value="P:amino acid metabolic process"/>
    <property type="evidence" value="ECO:0007669"/>
    <property type="project" value="InterPro"/>
</dbReference>
<keyword evidence="6" id="KW-0663">Pyridoxal phosphate</keyword>
<evidence type="ECO:0000256" key="6">
    <source>
        <dbReference type="ARBA" id="ARBA00022898"/>
    </source>
</evidence>
<dbReference type="PROSITE" id="PS00105">
    <property type="entry name" value="AA_TRANSFER_CLASS_1"/>
    <property type="match status" value="1"/>
</dbReference>